<sequence>MAERGVPRLTEAVIPPSVLSGAVAVGRREGHPVGHWFSGTGLDPTDLATSGSMRVSYRQAAVVLRRAVRMMPDGPLGLRVGCRDTLLSFGMLGVAMRSCATAADALAVARELHQAAGSLLDLDVETFGGETALRLHELRPDSELIVFLCEEALSSTLMFIRAMLGAAWSPVRVELAYPAPRYVQEYHRLFRCPLRFDAGANRLVFPTAVLTRPLPTHHEPTRAVAVETCRRLLDADEGRPDLVASVETMIGRDLRARITMAETARRLRITERTLRRRLTAAGERYSAIRDRVRRRRAVALLRDPMLTIEAVAHRIGFSDAREFRRAYLRWTGEPPSMIRRRPDRRGVEFDEPRHEGAAPVSEPRTPAGESSSTTAILARGRESGS</sequence>
<protein>
    <submittedName>
        <fullName evidence="2">Transcriptional activator FtrA</fullName>
    </submittedName>
</protein>
<dbReference type="KEGG" id="ahg:AHOG_14680"/>
<dbReference type="Pfam" id="PF12625">
    <property type="entry name" value="Arabinose_bd"/>
    <property type="match status" value="1"/>
</dbReference>
<gene>
    <name evidence="2" type="ORF">AHOG_14680</name>
</gene>
<dbReference type="InterPro" id="IPR018060">
    <property type="entry name" value="HTH_AraC"/>
</dbReference>
<dbReference type="PROSITE" id="PS01124">
    <property type="entry name" value="HTH_ARAC_FAMILY_2"/>
    <property type="match status" value="1"/>
</dbReference>
<feature type="compositionally biased region" description="Basic and acidic residues" evidence="1">
    <location>
        <begin position="344"/>
        <end position="356"/>
    </location>
</feature>
<dbReference type="EMBL" id="CP022521">
    <property type="protein sequence ID" value="ASO20577.1"/>
    <property type="molecule type" value="Genomic_DNA"/>
</dbReference>
<dbReference type="Pfam" id="PF12833">
    <property type="entry name" value="HTH_18"/>
    <property type="match status" value="1"/>
</dbReference>
<evidence type="ECO:0000256" key="1">
    <source>
        <dbReference type="SAM" id="MobiDB-lite"/>
    </source>
</evidence>
<dbReference type="PANTHER" id="PTHR47894">
    <property type="entry name" value="HTH-TYPE TRANSCRIPTIONAL REGULATOR GADX"/>
    <property type="match status" value="1"/>
</dbReference>
<dbReference type="GO" id="GO:0003700">
    <property type="term" value="F:DNA-binding transcription factor activity"/>
    <property type="evidence" value="ECO:0007669"/>
    <property type="project" value="InterPro"/>
</dbReference>
<dbReference type="Proteomes" id="UP000204221">
    <property type="component" value="Chromosome"/>
</dbReference>
<dbReference type="Gene3D" id="1.10.10.60">
    <property type="entry name" value="Homeodomain-like"/>
    <property type="match status" value="1"/>
</dbReference>
<dbReference type="RefSeq" id="WP_093941879.1">
    <property type="nucleotide sequence ID" value="NZ_CP022521.1"/>
</dbReference>
<evidence type="ECO:0000313" key="3">
    <source>
        <dbReference type="Proteomes" id="UP000204221"/>
    </source>
</evidence>
<keyword evidence="3" id="KW-1185">Reference proteome</keyword>
<dbReference type="GO" id="GO:0005829">
    <property type="term" value="C:cytosol"/>
    <property type="evidence" value="ECO:0007669"/>
    <property type="project" value="TreeGrafter"/>
</dbReference>
<reference evidence="2 3" key="1">
    <citation type="submission" date="2017-07" db="EMBL/GenBank/DDBJ databases">
        <title>Complete genome sequence of Actinoalloteichus hoggarensis DSM 45943, type strain of Actinoalloteichus hoggarensis.</title>
        <authorList>
            <person name="Ruckert C."/>
            <person name="Nouioui I."/>
            <person name="Willmese J."/>
            <person name="van Wezel G."/>
            <person name="Klenk H.-P."/>
            <person name="Kalinowski J."/>
            <person name="Zotchev S.B."/>
        </authorList>
    </citation>
    <scope>NUCLEOTIDE SEQUENCE [LARGE SCALE GENOMIC DNA]</scope>
    <source>
        <strain evidence="2 3">DSM 45943</strain>
    </source>
</reference>
<dbReference type="PANTHER" id="PTHR47894:SF1">
    <property type="entry name" value="HTH-TYPE TRANSCRIPTIONAL REGULATOR VQSM"/>
    <property type="match status" value="1"/>
</dbReference>
<dbReference type="AlphaFoldDB" id="A0A221W4R3"/>
<organism evidence="2 3">
    <name type="scientific">Actinoalloteichus hoggarensis</name>
    <dbReference type="NCBI Taxonomy" id="1470176"/>
    <lineage>
        <taxon>Bacteria</taxon>
        <taxon>Bacillati</taxon>
        <taxon>Actinomycetota</taxon>
        <taxon>Actinomycetes</taxon>
        <taxon>Pseudonocardiales</taxon>
        <taxon>Pseudonocardiaceae</taxon>
        <taxon>Actinoalloteichus</taxon>
    </lineage>
</organism>
<accession>A0A221W4R3</accession>
<proteinExistence type="predicted"/>
<dbReference type="GO" id="GO:0000976">
    <property type="term" value="F:transcription cis-regulatory region binding"/>
    <property type="evidence" value="ECO:0007669"/>
    <property type="project" value="TreeGrafter"/>
</dbReference>
<dbReference type="InterPro" id="IPR009057">
    <property type="entry name" value="Homeodomain-like_sf"/>
</dbReference>
<dbReference type="SMART" id="SM00342">
    <property type="entry name" value="HTH_ARAC"/>
    <property type="match status" value="1"/>
</dbReference>
<dbReference type="OrthoDB" id="5241536at2"/>
<feature type="region of interest" description="Disordered" evidence="1">
    <location>
        <begin position="334"/>
        <end position="385"/>
    </location>
</feature>
<name>A0A221W4R3_9PSEU</name>
<evidence type="ECO:0000313" key="2">
    <source>
        <dbReference type="EMBL" id="ASO20577.1"/>
    </source>
</evidence>
<dbReference type="SUPFAM" id="SSF46689">
    <property type="entry name" value="Homeodomain-like"/>
    <property type="match status" value="1"/>
</dbReference>
<dbReference type="InterPro" id="IPR032687">
    <property type="entry name" value="AraC-type_N"/>
</dbReference>